<gene>
    <name evidence="1" type="ORF">BDP81DRAFT_441138</name>
</gene>
<accession>A0AAI9ZDT2</accession>
<evidence type="ECO:0000313" key="2">
    <source>
        <dbReference type="Proteomes" id="UP001243989"/>
    </source>
</evidence>
<protein>
    <submittedName>
        <fullName evidence="1">Uncharacterized protein</fullName>
    </submittedName>
</protein>
<name>A0AAI9ZDT2_9PEZI</name>
<reference evidence="1" key="1">
    <citation type="submission" date="2021-06" db="EMBL/GenBank/DDBJ databases">
        <title>Comparative genomics, transcriptomics and evolutionary studies reveal genomic signatures of adaptation to plant cell wall in hemibiotrophic fungi.</title>
        <authorList>
            <consortium name="DOE Joint Genome Institute"/>
            <person name="Baroncelli R."/>
            <person name="Diaz J.F."/>
            <person name="Benocci T."/>
            <person name="Peng M."/>
            <person name="Battaglia E."/>
            <person name="Haridas S."/>
            <person name="Andreopoulos W."/>
            <person name="Labutti K."/>
            <person name="Pangilinan J."/>
            <person name="Floch G.L."/>
            <person name="Makela M.R."/>
            <person name="Henrissat B."/>
            <person name="Grigoriev I.V."/>
            <person name="Crouch J.A."/>
            <person name="De Vries R.P."/>
            <person name="Sukno S.A."/>
            <person name="Thon M.R."/>
        </authorList>
    </citation>
    <scope>NUCLEOTIDE SEQUENCE</scope>
    <source>
        <strain evidence="1">CBS 102054</strain>
    </source>
</reference>
<proteinExistence type="predicted"/>
<dbReference type="RefSeq" id="XP_060438668.1">
    <property type="nucleotide sequence ID" value="XM_060591576.1"/>
</dbReference>
<keyword evidence="2" id="KW-1185">Reference proteome</keyword>
<organism evidence="1 2">
    <name type="scientific">Colletotrichum phormii</name>
    <dbReference type="NCBI Taxonomy" id="359342"/>
    <lineage>
        <taxon>Eukaryota</taxon>
        <taxon>Fungi</taxon>
        <taxon>Dikarya</taxon>
        <taxon>Ascomycota</taxon>
        <taxon>Pezizomycotina</taxon>
        <taxon>Sordariomycetes</taxon>
        <taxon>Hypocreomycetidae</taxon>
        <taxon>Glomerellales</taxon>
        <taxon>Glomerellaceae</taxon>
        <taxon>Colletotrichum</taxon>
        <taxon>Colletotrichum acutatum species complex</taxon>
    </lineage>
</organism>
<dbReference type="AlphaFoldDB" id="A0AAI9ZDT2"/>
<evidence type="ECO:0000313" key="1">
    <source>
        <dbReference type="EMBL" id="KAK1622673.1"/>
    </source>
</evidence>
<dbReference type="EMBL" id="JAHMHQ010000034">
    <property type="protein sequence ID" value="KAK1622673.1"/>
    <property type="molecule type" value="Genomic_DNA"/>
</dbReference>
<sequence length="63" mass="7253">MCFTAQRDIKSHVGDFPRKNLRLHYYFAKLFIGSHVFRGLSSNPVHDPMPTEFHALAHATVEL</sequence>
<dbReference type="GeneID" id="85476438"/>
<comment type="caution">
    <text evidence="1">The sequence shown here is derived from an EMBL/GenBank/DDBJ whole genome shotgun (WGS) entry which is preliminary data.</text>
</comment>
<dbReference type="Proteomes" id="UP001243989">
    <property type="component" value="Unassembled WGS sequence"/>
</dbReference>